<name>A0A0P0W3T6_ORYSJ</name>
<keyword evidence="2" id="KW-1185">Reference proteome</keyword>
<organism evidence="1 2">
    <name type="scientific">Oryza sativa subsp. japonica</name>
    <name type="common">Rice</name>
    <dbReference type="NCBI Taxonomy" id="39947"/>
    <lineage>
        <taxon>Eukaryota</taxon>
        <taxon>Viridiplantae</taxon>
        <taxon>Streptophyta</taxon>
        <taxon>Embryophyta</taxon>
        <taxon>Tracheophyta</taxon>
        <taxon>Spermatophyta</taxon>
        <taxon>Magnoliopsida</taxon>
        <taxon>Liliopsida</taxon>
        <taxon>Poales</taxon>
        <taxon>Poaceae</taxon>
        <taxon>BOP clade</taxon>
        <taxon>Oryzoideae</taxon>
        <taxon>Oryzeae</taxon>
        <taxon>Oryzinae</taxon>
        <taxon>Oryza</taxon>
        <taxon>Oryza sativa</taxon>
    </lineage>
</organism>
<proteinExistence type="predicted"/>
<dbReference type="Proteomes" id="UP000059680">
    <property type="component" value="Chromosome 3"/>
</dbReference>
<dbReference type="eggNOG" id="ENOG502ST1P">
    <property type="taxonomic scope" value="Eukaryota"/>
</dbReference>
<feature type="non-terminal residue" evidence="1">
    <location>
        <position position="1"/>
    </location>
</feature>
<dbReference type="PaxDb" id="39947-A0A0P0W3T6"/>
<dbReference type="InParanoid" id="A0A0P0W3T6"/>
<reference evidence="1 2" key="2">
    <citation type="journal article" date="2013" name="Plant Cell Physiol.">
        <title>Rice Annotation Project Database (RAP-DB): an integrative and interactive database for rice genomics.</title>
        <authorList>
            <person name="Sakai H."/>
            <person name="Lee S.S."/>
            <person name="Tanaka T."/>
            <person name="Numa H."/>
            <person name="Kim J."/>
            <person name="Kawahara Y."/>
            <person name="Wakimoto H."/>
            <person name="Yang C.C."/>
            <person name="Iwamoto M."/>
            <person name="Abe T."/>
            <person name="Yamada Y."/>
            <person name="Muto A."/>
            <person name="Inokuchi H."/>
            <person name="Ikemura T."/>
            <person name="Matsumoto T."/>
            <person name="Sasaki T."/>
            <person name="Itoh T."/>
        </authorList>
    </citation>
    <scope>NUCLEOTIDE SEQUENCE [LARGE SCALE GENOMIC DNA]</scope>
    <source>
        <strain evidence="2">cv. Nipponbare</strain>
    </source>
</reference>
<evidence type="ECO:0000313" key="2">
    <source>
        <dbReference type="Proteomes" id="UP000059680"/>
    </source>
</evidence>
<protein>
    <submittedName>
        <fullName evidence="1">Os03g0780550 protein</fullName>
    </submittedName>
</protein>
<accession>A0A0P0W3T6</accession>
<sequence>MPDPVPPPNEWQTWNPATVAVLGLLADDVEDGVDELGALGVVPLGPVVSGAGLPEDEVVGAEDLAEGAGAHGVHGPGLEVHEHGAGHVPPAARLVVVDVDPLQLQVGVPRVPPRRVHAMLVADHLPELGPDLVPALPALDVEDLPH</sequence>
<dbReference type="EMBL" id="AP014959">
    <property type="protein sequence ID" value="BAS86675.1"/>
    <property type="molecule type" value="Genomic_DNA"/>
</dbReference>
<dbReference type="AlphaFoldDB" id="A0A0P0W3T6"/>
<reference evidence="1 2" key="3">
    <citation type="journal article" date="2013" name="Rice">
        <title>Improvement of the Oryza sativa Nipponbare reference genome using next generation sequence and optical map data.</title>
        <authorList>
            <person name="Kawahara Y."/>
            <person name="de la Bastide M."/>
            <person name="Hamilton J.P."/>
            <person name="Kanamori H."/>
            <person name="McCombie W.R."/>
            <person name="Ouyang S."/>
            <person name="Schwartz D.C."/>
            <person name="Tanaka T."/>
            <person name="Wu J."/>
            <person name="Zhou S."/>
            <person name="Childs K.L."/>
            <person name="Davidson R.M."/>
            <person name="Lin H."/>
            <person name="Quesada-Ocampo L."/>
            <person name="Vaillancourt B."/>
            <person name="Sakai H."/>
            <person name="Lee S.S."/>
            <person name="Kim J."/>
            <person name="Numa H."/>
            <person name="Itoh T."/>
            <person name="Buell C.R."/>
            <person name="Matsumoto T."/>
        </authorList>
    </citation>
    <scope>NUCLEOTIDE SEQUENCE [LARGE SCALE GENOMIC DNA]</scope>
    <source>
        <strain evidence="2">cv. Nipponbare</strain>
    </source>
</reference>
<reference evidence="2" key="1">
    <citation type="journal article" date="2005" name="Nature">
        <title>The map-based sequence of the rice genome.</title>
        <authorList>
            <consortium name="International rice genome sequencing project (IRGSP)"/>
            <person name="Matsumoto T."/>
            <person name="Wu J."/>
            <person name="Kanamori H."/>
            <person name="Katayose Y."/>
            <person name="Fujisawa M."/>
            <person name="Namiki N."/>
            <person name="Mizuno H."/>
            <person name="Yamamoto K."/>
            <person name="Antonio B.A."/>
            <person name="Baba T."/>
            <person name="Sakata K."/>
            <person name="Nagamura Y."/>
            <person name="Aoki H."/>
            <person name="Arikawa K."/>
            <person name="Arita K."/>
            <person name="Bito T."/>
            <person name="Chiden Y."/>
            <person name="Fujitsuka N."/>
            <person name="Fukunaka R."/>
            <person name="Hamada M."/>
            <person name="Harada C."/>
            <person name="Hayashi A."/>
            <person name="Hijishita S."/>
            <person name="Honda M."/>
            <person name="Hosokawa S."/>
            <person name="Ichikawa Y."/>
            <person name="Idonuma A."/>
            <person name="Iijima M."/>
            <person name="Ikeda M."/>
            <person name="Ikeno M."/>
            <person name="Ito K."/>
            <person name="Ito S."/>
            <person name="Ito T."/>
            <person name="Ito Y."/>
            <person name="Ito Y."/>
            <person name="Iwabuchi A."/>
            <person name="Kamiya K."/>
            <person name="Karasawa W."/>
            <person name="Kurita K."/>
            <person name="Katagiri S."/>
            <person name="Kikuta A."/>
            <person name="Kobayashi H."/>
            <person name="Kobayashi N."/>
            <person name="Machita K."/>
            <person name="Maehara T."/>
            <person name="Masukawa M."/>
            <person name="Mizubayashi T."/>
            <person name="Mukai Y."/>
            <person name="Nagasaki H."/>
            <person name="Nagata Y."/>
            <person name="Naito S."/>
            <person name="Nakashima M."/>
            <person name="Nakama Y."/>
            <person name="Nakamichi Y."/>
            <person name="Nakamura M."/>
            <person name="Meguro A."/>
            <person name="Negishi M."/>
            <person name="Ohta I."/>
            <person name="Ohta T."/>
            <person name="Okamoto M."/>
            <person name="Ono N."/>
            <person name="Saji S."/>
            <person name="Sakaguchi M."/>
            <person name="Sakai K."/>
            <person name="Shibata M."/>
            <person name="Shimokawa T."/>
            <person name="Song J."/>
            <person name="Takazaki Y."/>
            <person name="Terasawa K."/>
            <person name="Tsugane M."/>
            <person name="Tsuji K."/>
            <person name="Ueda S."/>
            <person name="Waki K."/>
            <person name="Yamagata H."/>
            <person name="Yamamoto M."/>
            <person name="Yamamoto S."/>
            <person name="Yamane H."/>
            <person name="Yoshiki S."/>
            <person name="Yoshihara R."/>
            <person name="Yukawa K."/>
            <person name="Zhong H."/>
            <person name="Yano M."/>
            <person name="Yuan Q."/>
            <person name="Ouyang S."/>
            <person name="Liu J."/>
            <person name="Jones K.M."/>
            <person name="Gansberger K."/>
            <person name="Moffat K."/>
            <person name="Hill J."/>
            <person name="Bera J."/>
            <person name="Fadrosh D."/>
            <person name="Jin S."/>
            <person name="Johri S."/>
            <person name="Kim M."/>
            <person name="Overton L."/>
            <person name="Reardon M."/>
            <person name="Tsitrin T."/>
            <person name="Vuong H."/>
            <person name="Weaver B."/>
            <person name="Ciecko A."/>
            <person name="Tallon L."/>
            <person name="Jackson J."/>
            <person name="Pai G."/>
            <person name="Aken S.V."/>
            <person name="Utterback T."/>
            <person name="Reidmuller S."/>
            <person name="Feldblyum T."/>
            <person name="Hsiao J."/>
            <person name="Zismann V."/>
            <person name="Iobst S."/>
            <person name="de Vazeille A.R."/>
            <person name="Buell C.R."/>
            <person name="Ying K."/>
            <person name="Li Y."/>
            <person name="Lu T."/>
            <person name="Huang Y."/>
            <person name="Zhao Q."/>
            <person name="Feng Q."/>
            <person name="Zhang L."/>
            <person name="Zhu J."/>
            <person name="Weng Q."/>
            <person name="Mu J."/>
            <person name="Lu Y."/>
            <person name="Fan D."/>
            <person name="Liu Y."/>
            <person name="Guan J."/>
            <person name="Zhang Y."/>
            <person name="Yu S."/>
            <person name="Liu X."/>
            <person name="Zhang Y."/>
            <person name="Hong G."/>
            <person name="Han B."/>
            <person name="Choisne N."/>
            <person name="Demange N."/>
            <person name="Orjeda G."/>
            <person name="Samain S."/>
            <person name="Cattolico L."/>
            <person name="Pelletier E."/>
            <person name="Couloux A."/>
            <person name="Segurens B."/>
            <person name="Wincker P."/>
            <person name="D'Hont A."/>
            <person name="Scarpelli C."/>
            <person name="Weissenbach J."/>
            <person name="Salanoubat M."/>
            <person name="Quetier F."/>
            <person name="Yu Y."/>
            <person name="Kim H.R."/>
            <person name="Rambo T."/>
            <person name="Currie J."/>
            <person name="Collura K."/>
            <person name="Luo M."/>
            <person name="Yang T."/>
            <person name="Ammiraju J.S.S."/>
            <person name="Engler F."/>
            <person name="Soderlund C."/>
            <person name="Wing R.A."/>
            <person name="Palmer L.E."/>
            <person name="de la Bastide M."/>
            <person name="Spiegel L."/>
            <person name="Nascimento L."/>
            <person name="Zutavern T."/>
            <person name="O'Shaughnessy A."/>
            <person name="Dike S."/>
            <person name="Dedhia N."/>
            <person name="Preston R."/>
            <person name="Balija V."/>
            <person name="McCombie W.R."/>
            <person name="Chow T."/>
            <person name="Chen H."/>
            <person name="Chung M."/>
            <person name="Chen C."/>
            <person name="Shaw J."/>
            <person name="Wu H."/>
            <person name="Hsiao K."/>
            <person name="Chao Y."/>
            <person name="Chu M."/>
            <person name="Cheng C."/>
            <person name="Hour A."/>
            <person name="Lee P."/>
            <person name="Lin S."/>
            <person name="Lin Y."/>
            <person name="Liou J."/>
            <person name="Liu S."/>
            <person name="Hsing Y."/>
            <person name="Raghuvanshi S."/>
            <person name="Mohanty A."/>
            <person name="Bharti A.K."/>
            <person name="Gaur A."/>
            <person name="Gupta V."/>
            <person name="Kumar D."/>
            <person name="Ravi V."/>
            <person name="Vij S."/>
            <person name="Kapur A."/>
            <person name="Khurana P."/>
            <person name="Khurana P."/>
            <person name="Khurana J.P."/>
            <person name="Tyagi A.K."/>
            <person name="Gaikwad K."/>
            <person name="Singh A."/>
            <person name="Dalal V."/>
            <person name="Srivastava S."/>
            <person name="Dixit A."/>
            <person name="Pal A.K."/>
            <person name="Ghazi I.A."/>
            <person name="Yadav M."/>
            <person name="Pandit A."/>
            <person name="Bhargava A."/>
            <person name="Sureshbabu K."/>
            <person name="Batra K."/>
            <person name="Sharma T.R."/>
            <person name="Mohapatra T."/>
            <person name="Singh N.K."/>
            <person name="Messing J."/>
            <person name="Nelson A.B."/>
            <person name="Fuks G."/>
            <person name="Kavchok S."/>
            <person name="Keizer G."/>
            <person name="Linton E."/>
            <person name="Llaca V."/>
            <person name="Song R."/>
            <person name="Tanyolac B."/>
            <person name="Young S."/>
            <person name="Ho-Il K."/>
            <person name="Hahn J.H."/>
            <person name="Sangsakoo G."/>
            <person name="Vanavichit A."/>
            <person name="de Mattos Luiz.A.T."/>
            <person name="Zimmer P.D."/>
            <person name="Malone G."/>
            <person name="Dellagostin O."/>
            <person name="de Oliveira A.C."/>
            <person name="Bevan M."/>
            <person name="Bancroft I."/>
            <person name="Minx P."/>
            <person name="Cordum H."/>
            <person name="Wilson R."/>
            <person name="Cheng Z."/>
            <person name="Jin W."/>
            <person name="Jiang J."/>
            <person name="Leong S.A."/>
            <person name="Iwama H."/>
            <person name="Gojobori T."/>
            <person name="Itoh T."/>
            <person name="Niimura Y."/>
            <person name="Fujii Y."/>
            <person name="Habara T."/>
            <person name="Sakai H."/>
            <person name="Sato Y."/>
            <person name="Wilson G."/>
            <person name="Kumar K."/>
            <person name="McCouch S."/>
            <person name="Juretic N."/>
            <person name="Hoen D."/>
            <person name="Wright S."/>
            <person name="Bruskiewich R."/>
            <person name="Bureau T."/>
            <person name="Miyao A."/>
            <person name="Hirochika H."/>
            <person name="Nishikawa T."/>
            <person name="Kadowaki K."/>
            <person name="Sugiura M."/>
            <person name="Burr B."/>
            <person name="Sasaki T."/>
        </authorList>
    </citation>
    <scope>NUCLEOTIDE SEQUENCE [LARGE SCALE GENOMIC DNA]</scope>
    <source>
        <strain evidence="2">cv. Nipponbare</strain>
    </source>
</reference>
<evidence type="ECO:0000313" key="1">
    <source>
        <dbReference type="EMBL" id="BAS86675.1"/>
    </source>
</evidence>
<dbReference type="Gramene" id="Os03t0780550-00">
    <property type="protein sequence ID" value="Os03t0780550-00"/>
    <property type="gene ID" value="Os03g0780550"/>
</dbReference>
<gene>
    <name evidence="1" type="ordered locus">Os03g0780550</name>
    <name evidence="1" type="ORF">OSNPB_030780550</name>
</gene>